<accession>A0A8G0ZS51</accession>
<evidence type="ECO:0000259" key="1">
    <source>
        <dbReference type="Pfam" id="PF01814"/>
    </source>
</evidence>
<dbReference type="AlphaFoldDB" id="A0A8G0ZS51"/>
<dbReference type="EMBL" id="CP069370">
    <property type="protein sequence ID" value="QYZ70426.1"/>
    <property type="molecule type" value="Genomic_DNA"/>
</dbReference>
<dbReference type="Proteomes" id="UP000826300">
    <property type="component" value="Chromosome"/>
</dbReference>
<name>A0A8G0ZS51_9RHOB</name>
<proteinExistence type="predicted"/>
<dbReference type="Pfam" id="PF01814">
    <property type="entry name" value="Hemerythrin"/>
    <property type="match status" value="1"/>
</dbReference>
<dbReference type="InterPro" id="IPR012312">
    <property type="entry name" value="Hemerythrin-like"/>
</dbReference>
<dbReference type="KEGG" id="nsm:JO391_02555"/>
<dbReference type="Gene3D" id="1.20.120.520">
    <property type="entry name" value="nmb1532 protein domain like"/>
    <property type="match status" value="1"/>
</dbReference>
<evidence type="ECO:0000313" key="2">
    <source>
        <dbReference type="EMBL" id="QYZ70426.1"/>
    </source>
</evidence>
<sequence>MTDDTLSNRTALPDEFRLILRDLPREGWPAHPGFNGLAAFWLDRHLAFRRVLSHLETDAHALIDRRIDPDEHARRLVRLGSGLLNDLIGHHQIEDEAYFPELAALEPGIARGFEMLDRDHHALHELIDSFAAGANTVLRQEGEAARREAMARFLPDLTRFSRLLDRHLEDEEDLVLPVVLKHRVG</sequence>
<feature type="domain" description="Hemerythrin-like" evidence="1">
    <location>
        <begin position="39"/>
        <end position="178"/>
    </location>
</feature>
<organism evidence="2 3">
    <name type="scientific">Neotabrizicola shimadae</name>
    <dbReference type="NCBI Taxonomy" id="2807096"/>
    <lineage>
        <taxon>Bacteria</taxon>
        <taxon>Pseudomonadati</taxon>
        <taxon>Pseudomonadota</taxon>
        <taxon>Alphaproteobacteria</taxon>
        <taxon>Rhodobacterales</taxon>
        <taxon>Paracoccaceae</taxon>
        <taxon>Neotabrizicola</taxon>
    </lineage>
</organism>
<keyword evidence="3" id="KW-1185">Reference proteome</keyword>
<gene>
    <name evidence="2" type="ORF">JO391_02555</name>
</gene>
<protein>
    <submittedName>
        <fullName evidence="2">Hemerythrin domain-containing protein</fullName>
    </submittedName>
</protein>
<reference evidence="2" key="1">
    <citation type="submission" date="2021-02" db="EMBL/GenBank/DDBJ databases">
        <title>Rhodobacter shimadae sp. nov., an aerobic anoxygenic phototrophic bacterium isolated from a hot spring.</title>
        <authorList>
            <person name="Muramatsu S."/>
            <person name="Haruta S."/>
            <person name="Hirose S."/>
            <person name="Hanada S."/>
        </authorList>
    </citation>
    <scope>NUCLEOTIDE SEQUENCE</scope>
    <source>
        <strain evidence="2">N10</strain>
    </source>
</reference>
<evidence type="ECO:0000313" key="3">
    <source>
        <dbReference type="Proteomes" id="UP000826300"/>
    </source>
</evidence>
<dbReference type="RefSeq" id="WP_220662643.1">
    <property type="nucleotide sequence ID" value="NZ_CP069370.1"/>
</dbReference>